<reference evidence="2 3" key="1">
    <citation type="submission" date="2024-06" db="EMBL/GenBank/DDBJ databases">
        <title>Genome of Rhodovulum iodosum, a marine photoferrotroph.</title>
        <authorList>
            <person name="Bianchini G."/>
            <person name="Nikeleit V."/>
            <person name="Kappler A."/>
            <person name="Bryce C."/>
            <person name="Sanchez-Baracaldo P."/>
        </authorList>
    </citation>
    <scope>NUCLEOTIDE SEQUENCE [LARGE SCALE GENOMIC DNA]</scope>
    <source>
        <strain evidence="2 3">UT/N1</strain>
    </source>
</reference>
<evidence type="ECO:0000313" key="3">
    <source>
        <dbReference type="Proteomes" id="UP001560019"/>
    </source>
</evidence>
<feature type="coiled-coil region" evidence="1">
    <location>
        <begin position="119"/>
        <end position="153"/>
    </location>
</feature>
<protein>
    <submittedName>
        <fullName evidence="2">Biotin carboxyl carrier protein</fullName>
    </submittedName>
</protein>
<dbReference type="Proteomes" id="UP001560019">
    <property type="component" value="Unassembled WGS sequence"/>
</dbReference>
<organism evidence="2 3">
    <name type="scientific">Rhodovulum iodosum</name>
    <dbReference type="NCBI Taxonomy" id="68291"/>
    <lineage>
        <taxon>Bacteria</taxon>
        <taxon>Pseudomonadati</taxon>
        <taxon>Pseudomonadota</taxon>
        <taxon>Alphaproteobacteria</taxon>
        <taxon>Rhodobacterales</taxon>
        <taxon>Paracoccaceae</taxon>
        <taxon>Rhodovulum</taxon>
    </lineage>
</organism>
<evidence type="ECO:0000313" key="2">
    <source>
        <dbReference type="EMBL" id="MEX5727824.1"/>
    </source>
</evidence>
<dbReference type="Gene3D" id="1.10.287.470">
    <property type="entry name" value="Helix hairpin bin"/>
    <property type="match status" value="2"/>
</dbReference>
<keyword evidence="3" id="KW-1185">Reference proteome</keyword>
<proteinExistence type="predicted"/>
<keyword evidence="1" id="KW-0175">Coiled coil</keyword>
<name>A0ABV3XRJ4_9RHOB</name>
<comment type="caution">
    <text evidence="2">The sequence shown here is derived from an EMBL/GenBank/DDBJ whole genome shotgun (WGS) entry which is preliminary data.</text>
</comment>
<dbReference type="Gene3D" id="2.40.50.100">
    <property type="match status" value="2"/>
</dbReference>
<dbReference type="EMBL" id="JBEHHI010000001">
    <property type="protein sequence ID" value="MEX5727824.1"/>
    <property type="molecule type" value="Genomic_DNA"/>
</dbReference>
<gene>
    <name evidence="2" type="ORF">Ga0609869_001177</name>
</gene>
<dbReference type="RefSeq" id="WP_125405615.1">
    <property type="nucleotide sequence ID" value="NZ_JBEHHI010000001.1"/>
</dbReference>
<evidence type="ECO:0000256" key="1">
    <source>
        <dbReference type="SAM" id="Coils"/>
    </source>
</evidence>
<dbReference type="PANTHER" id="PTHR30469:SF15">
    <property type="entry name" value="HLYD FAMILY OF SECRETION PROTEINS"/>
    <property type="match status" value="1"/>
</dbReference>
<sequence length="488" mass="52407">MRFLRRSLVGLFLIAVTLGIFAYAGQSVYSAIQARLSEESPQRPARERVFAANVVTVQPGRVVPVLTAFGEVRSRRTLELRAKATGTVVELHPAFEEGGHVDKGDLLLRVDPADAQSALELARTDLADAEAELRDARRTLELARDELAATEAQAALRERALERQKDLQARGFGTDAAVDEVELAAVSARQAVVSGRQSVAQSETGIDTATTRVERARINLSEAERSLADTELYAGFAGTLSDVTLVEGGLVANNERVADLIDADALEVSFRVSTSQYSRLIDQAGRLLPVEVAVTLDVFGADLTARGTISRESGAVAEGQTGRLLFARLDAAPGFRPGDFVTVRIEEPALDGVARLPATAVDAAGTVLVLGEDDRLEVAEVALLRREGDDVIVRAPAVYGREVVTERSPLLGEGIKIRPIRPGAAAETAEAASPAMVELTPERRARLIDLVESNARMPQEAKARVKAQLSQDRVPARMVERIESRMGG</sequence>
<dbReference type="Gene3D" id="2.40.420.20">
    <property type="match status" value="1"/>
</dbReference>
<dbReference type="SUPFAM" id="SSF111369">
    <property type="entry name" value="HlyD-like secretion proteins"/>
    <property type="match status" value="2"/>
</dbReference>
<dbReference type="PANTHER" id="PTHR30469">
    <property type="entry name" value="MULTIDRUG RESISTANCE PROTEIN MDTA"/>
    <property type="match status" value="1"/>
</dbReference>
<accession>A0ABV3XRJ4</accession>
<dbReference type="Gene3D" id="2.40.30.170">
    <property type="match status" value="1"/>
</dbReference>